<sequence length="153" mass="16417">MPSQLTTPTSSAMSLQKTAPPRYPQAEVVIDNREGRPQASTEKEAEEWEVVGQGAGAAGGHIGEGGKGRAGVQRRKIPREGNGAKAKEKPGRERLTDIIPAHPSQQPISWTKDGAVPDDGSVGPSSEEVIINWLAGEKKDVSYFIRWKGDTYG</sequence>
<evidence type="ECO:0000313" key="2">
    <source>
        <dbReference type="EMBL" id="RKO89700.1"/>
    </source>
</evidence>
<dbReference type="Proteomes" id="UP000269721">
    <property type="component" value="Unassembled WGS sequence"/>
</dbReference>
<dbReference type="EMBL" id="KZ995936">
    <property type="protein sequence ID" value="RKO89700.1"/>
    <property type="molecule type" value="Genomic_DNA"/>
</dbReference>
<protein>
    <submittedName>
        <fullName evidence="2">Uncharacterized protein</fullName>
    </submittedName>
</protein>
<feature type="compositionally biased region" description="Gly residues" evidence="1">
    <location>
        <begin position="53"/>
        <end position="69"/>
    </location>
</feature>
<name>A0A4P9WFA3_9FUNG</name>
<feature type="compositionally biased region" description="Basic and acidic residues" evidence="1">
    <location>
        <begin position="85"/>
        <end position="96"/>
    </location>
</feature>
<feature type="region of interest" description="Disordered" evidence="1">
    <location>
        <begin position="1"/>
        <end position="124"/>
    </location>
</feature>
<feature type="non-terminal residue" evidence="2">
    <location>
        <position position="153"/>
    </location>
</feature>
<evidence type="ECO:0000313" key="3">
    <source>
        <dbReference type="Proteomes" id="UP000269721"/>
    </source>
</evidence>
<proteinExistence type="predicted"/>
<feature type="compositionally biased region" description="Polar residues" evidence="1">
    <location>
        <begin position="1"/>
        <end position="17"/>
    </location>
</feature>
<organism evidence="2 3">
    <name type="scientific">Blyttiomyces helicus</name>
    <dbReference type="NCBI Taxonomy" id="388810"/>
    <lineage>
        <taxon>Eukaryota</taxon>
        <taxon>Fungi</taxon>
        <taxon>Fungi incertae sedis</taxon>
        <taxon>Chytridiomycota</taxon>
        <taxon>Chytridiomycota incertae sedis</taxon>
        <taxon>Chytridiomycetes</taxon>
        <taxon>Chytridiomycetes incertae sedis</taxon>
        <taxon>Blyttiomyces</taxon>
    </lineage>
</organism>
<reference evidence="3" key="1">
    <citation type="journal article" date="2018" name="Nat. Microbiol.">
        <title>Leveraging single-cell genomics to expand the fungal tree of life.</title>
        <authorList>
            <person name="Ahrendt S.R."/>
            <person name="Quandt C.A."/>
            <person name="Ciobanu D."/>
            <person name="Clum A."/>
            <person name="Salamov A."/>
            <person name="Andreopoulos B."/>
            <person name="Cheng J.F."/>
            <person name="Woyke T."/>
            <person name="Pelin A."/>
            <person name="Henrissat B."/>
            <person name="Reynolds N.K."/>
            <person name="Benny G.L."/>
            <person name="Smith M.E."/>
            <person name="James T.Y."/>
            <person name="Grigoriev I.V."/>
        </authorList>
    </citation>
    <scope>NUCLEOTIDE SEQUENCE [LARGE SCALE GENOMIC DNA]</scope>
</reference>
<evidence type="ECO:0000256" key="1">
    <source>
        <dbReference type="SAM" id="MobiDB-lite"/>
    </source>
</evidence>
<gene>
    <name evidence="2" type="ORF">BDK51DRAFT_33367</name>
</gene>
<accession>A0A4P9WFA3</accession>
<dbReference type="AlphaFoldDB" id="A0A4P9WFA3"/>
<keyword evidence="3" id="KW-1185">Reference proteome</keyword>